<keyword evidence="1" id="KW-1133">Transmembrane helix</keyword>
<dbReference type="AlphaFoldDB" id="A0A7X1AWU2"/>
<reference evidence="3 4" key="1">
    <citation type="submission" date="2020-07" db="EMBL/GenBank/DDBJ databases">
        <authorList>
            <person name="Feng X."/>
        </authorList>
    </citation>
    <scope>NUCLEOTIDE SEQUENCE [LARGE SCALE GENOMIC DNA]</scope>
    <source>
        <strain evidence="3 4">JCM14086</strain>
    </source>
</reference>
<feature type="transmembrane region" description="Helical" evidence="1">
    <location>
        <begin position="88"/>
        <end position="109"/>
    </location>
</feature>
<name>A0A7X1AWU2_9BACT</name>
<keyword evidence="4" id="KW-1185">Reference proteome</keyword>
<dbReference type="RefSeq" id="WP_185692141.1">
    <property type="nucleotide sequence ID" value="NZ_JACHVA010000053.1"/>
</dbReference>
<proteinExistence type="predicted"/>
<keyword evidence="1" id="KW-0812">Transmembrane</keyword>
<feature type="transmembrane region" description="Helical" evidence="1">
    <location>
        <begin position="229"/>
        <end position="250"/>
    </location>
</feature>
<keyword evidence="1" id="KW-0472">Membrane</keyword>
<comment type="caution">
    <text evidence="3">The sequence shown here is derived from an EMBL/GenBank/DDBJ whole genome shotgun (WGS) entry which is preliminary data.</text>
</comment>
<feature type="transmembrane region" description="Helical" evidence="1">
    <location>
        <begin position="12"/>
        <end position="36"/>
    </location>
</feature>
<feature type="domain" description="DUF1206" evidence="2">
    <location>
        <begin position="186"/>
        <end position="251"/>
    </location>
</feature>
<dbReference type="Pfam" id="PF06724">
    <property type="entry name" value="DUF1206"/>
    <property type="match status" value="3"/>
</dbReference>
<feature type="domain" description="DUF1206" evidence="2">
    <location>
        <begin position="93"/>
        <end position="159"/>
    </location>
</feature>
<feature type="transmembrane region" description="Helical" evidence="1">
    <location>
        <begin position="56"/>
        <end position="76"/>
    </location>
</feature>
<organism evidence="3 4">
    <name type="scientific">Puniceicoccus vermicola</name>
    <dbReference type="NCBI Taxonomy" id="388746"/>
    <lineage>
        <taxon>Bacteria</taxon>
        <taxon>Pseudomonadati</taxon>
        <taxon>Verrucomicrobiota</taxon>
        <taxon>Opitutia</taxon>
        <taxon>Puniceicoccales</taxon>
        <taxon>Puniceicoccaceae</taxon>
        <taxon>Puniceicoccus</taxon>
    </lineage>
</organism>
<dbReference type="InterPro" id="IPR009597">
    <property type="entry name" value="DUF1206"/>
</dbReference>
<evidence type="ECO:0000313" key="4">
    <source>
        <dbReference type="Proteomes" id="UP000525652"/>
    </source>
</evidence>
<protein>
    <submittedName>
        <fullName evidence="3">DUF1206 domain-containing protein</fullName>
    </submittedName>
</protein>
<feature type="transmembrane region" description="Helical" evidence="1">
    <location>
        <begin position="179"/>
        <end position="203"/>
    </location>
</feature>
<sequence length="270" mass="29338">MKNKVDQLVRITSTAGYISHGLIYLLIGGFAIAAGLTTSDEKDSAGVLLFIVEQPFGKVLLCVLILGLICFVVWRMTQAFLNTEDEKWPMRVAYFVIGVTFLGITFLAIKALSGSAESSDDSAESWSSLILSFPLGRWLLGVVFVVVLGIGAYQAYCGIAKTFADQLDLSSYSKKVRSLILWTCTVGYMTRSILILLIAAYLFRAVWFLDPDEAQGIGGALDTIHDQAFGRWLISAVGLGLMAYSVYAFVRSGHGNIGMPSEDNSSENNG</sequence>
<feature type="transmembrane region" description="Helical" evidence="1">
    <location>
        <begin position="138"/>
        <end position="159"/>
    </location>
</feature>
<gene>
    <name evidence="3" type="ORF">H5P30_06505</name>
</gene>
<feature type="domain" description="DUF1206" evidence="2">
    <location>
        <begin position="15"/>
        <end position="80"/>
    </location>
</feature>
<evidence type="ECO:0000256" key="1">
    <source>
        <dbReference type="SAM" id="Phobius"/>
    </source>
</evidence>
<accession>A0A7X1AWU2</accession>
<evidence type="ECO:0000313" key="3">
    <source>
        <dbReference type="EMBL" id="MBC2601426.1"/>
    </source>
</evidence>
<dbReference type="EMBL" id="JACHVA010000053">
    <property type="protein sequence ID" value="MBC2601426.1"/>
    <property type="molecule type" value="Genomic_DNA"/>
</dbReference>
<dbReference type="Proteomes" id="UP000525652">
    <property type="component" value="Unassembled WGS sequence"/>
</dbReference>
<evidence type="ECO:0000259" key="2">
    <source>
        <dbReference type="Pfam" id="PF06724"/>
    </source>
</evidence>